<protein>
    <recommendedName>
        <fullName evidence="2">Piwi domain-containing protein</fullName>
    </recommendedName>
</protein>
<proteinExistence type="predicted"/>
<dbReference type="Gene3D" id="3.30.420.10">
    <property type="entry name" value="Ribonuclease H-like superfamily/Ribonuclease H"/>
    <property type="match status" value="1"/>
</dbReference>
<evidence type="ECO:0000313" key="4">
    <source>
        <dbReference type="Proteomes" id="UP001174936"/>
    </source>
</evidence>
<dbReference type="SUPFAM" id="SSF53098">
    <property type="entry name" value="Ribonuclease H-like"/>
    <property type="match status" value="1"/>
</dbReference>
<keyword evidence="4" id="KW-1185">Reference proteome</keyword>
<dbReference type="Pfam" id="PF20150">
    <property type="entry name" value="2EXR"/>
    <property type="match status" value="1"/>
</dbReference>
<accession>A0AA40CXG5</accession>
<dbReference type="PROSITE" id="PS50822">
    <property type="entry name" value="PIWI"/>
    <property type="match status" value="1"/>
</dbReference>
<organism evidence="3 4">
    <name type="scientific">Cercophora newfieldiana</name>
    <dbReference type="NCBI Taxonomy" id="92897"/>
    <lineage>
        <taxon>Eukaryota</taxon>
        <taxon>Fungi</taxon>
        <taxon>Dikarya</taxon>
        <taxon>Ascomycota</taxon>
        <taxon>Pezizomycotina</taxon>
        <taxon>Sordariomycetes</taxon>
        <taxon>Sordariomycetidae</taxon>
        <taxon>Sordariales</taxon>
        <taxon>Lasiosphaeriaceae</taxon>
        <taxon>Cercophora</taxon>
    </lineage>
</organism>
<dbReference type="InterPro" id="IPR036397">
    <property type="entry name" value="RNaseH_sf"/>
</dbReference>
<feature type="region of interest" description="Disordered" evidence="1">
    <location>
        <begin position="1"/>
        <end position="22"/>
    </location>
</feature>
<dbReference type="Gene3D" id="3.40.50.2300">
    <property type="match status" value="1"/>
</dbReference>
<name>A0AA40CXG5_9PEZI</name>
<dbReference type="GO" id="GO:0003676">
    <property type="term" value="F:nucleic acid binding"/>
    <property type="evidence" value="ECO:0007669"/>
    <property type="project" value="InterPro"/>
</dbReference>
<dbReference type="Proteomes" id="UP001174936">
    <property type="component" value="Unassembled WGS sequence"/>
</dbReference>
<evidence type="ECO:0000313" key="3">
    <source>
        <dbReference type="EMBL" id="KAK0652744.1"/>
    </source>
</evidence>
<dbReference type="SMART" id="SM01163">
    <property type="entry name" value="DUF1785"/>
    <property type="match status" value="1"/>
</dbReference>
<dbReference type="InterPro" id="IPR012337">
    <property type="entry name" value="RNaseH-like_sf"/>
</dbReference>
<dbReference type="Pfam" id="PF08699">
    <property type="entry name" value="ArgoL1"/>
    <property type="match status" value="1"/>
</dbReference>
<evidence type="ECO:0000256" key="1">
    <source>
        <dbReference type="SAM" id="MobiDB-lite"/>
    </source>
</evidence>
<dbReference type="EMBL" id="JAULSV010000002">
    <property type="protein sequence ID" value="KAK0652744.1"/>
    <property type="molecule type" value="Genomic_DNA"/>
</dbReference>
<gene>
    <name evidence="3" type="ORF">B0T16DRAFT_443896</name>
</gene>
<dbReference type="SMART" id="SM00950">
    <property type="entry name" value="Piwi"/>
    <property type="match status" value="1"/>
</dbReference>
<dbReference type="InterPro" id="IPR014811">
    <property type="entry name" value="ArgoL1"/>
</dbReference>
<reference evidence="3" key="1">
    <citation type="submission" date="2023-06" db="EMBL/GenBank/DDBJ databases">
        <title>Genome-scale phylogeny and comparative genomics of the fungal order Sordariales.</title>
        <authorList>
            <consortium name="Lawrence Berkeley National Laboratory"/>
            <person name="Hensen N."/>
            <person name="Bonometti L."/>
            <person name="Westerberg I."/>
            <person name="Brannstrom I.O."/>
            <person name="Guillou S."/>
            <person name="Cros-Aarteil S."/>
            <person name="Calhoun S."/>
            <person name="Haridas S."/>
            <person name="Kuo A."/>
            <person name="Mondo S."/>
            <person name="Pangilinan J."/>
            <person name="Riley R."/>
            <person name="Labutti K."/>
            <person name="Andreopoulos B."/>
            <person name="Lipzen A."/>
            <person name="Chen C."/>
            <person name="Yanf M."/>
            <person name="Daum C."/>
            <person name="Ng V."/>
            <person name="Clum A."/>
            <person name="Steindorff A."/>
            <person name="Ohm R."/>
            <person name="Martin F."/>
            <person name="Silar P."/>
            <person name="Natvig D."/>
            <person name="Lalanne C."/>
            <person name="Gautier V."/>
            <person name="Ament-Velasquez S.L."/>
            <person name="Kruys A."/>
            <person name="Hutchinson M.I."/>
            <person name="Powell A.J."/>
            <person name="Barry K."/>
            <person name="Miller A.N."/>
            <person name="Grigoriev I.V."/>
            <person name="Debuchy R."/>
            <person name="Gladieux P."/>
            <person name="Thoren M.H."/>
            <person name="Johannesson H."/>
        </authorList>
    </citation>
    <scope>NUCLEOTIDE SEQUENCE</scope>
    <source>
        <strain evidence="3">SMH2532-1</strain>
    </source>
</reference>
<dbReference type="Pfam" id="PF02171">
    <property type="entry name" value="Piwi"/>
    <property type="match status" value="1"/>
</dbReference>
<dbReference type="PANTHER" id="PTHR22891">
    <property type="entry name" value="EUKARYOTIC TRANSLATION INITIATION FACTOR 2C"/>
    <property type="match status" value="1"/>
</dbReference>
<dbReference type="InterPro" id="IPR045518">
    <property type="entry name" value="2EXR"/>
</dbReference>
<dbReference type="InterPro" id="IPR003165">
    <property type="entry name" value="Piwi"/>
</dbReference>
<sequence length="1146" mass="127047">MPTNRDVYGEAKSVPPPNPDVTAMEDRLVPANPDLATKMANLSVSDDGRFPTRPAFGTDGKGVTLWANYFEVFLKNVDATLYKYSLTVSRAGGGTQGVSAEDPKLATGRKLERIVRNALNSLGTGVPIASEFKQQVLTMAKLNLPDDGIIKVTLSDTAKPEEWNMGKLREYLRNMDDPEQQQIFPKCPAEIDALNVIIGHTARADFERAVVVGKGRFFATDKGRAETPLPGPITQRAIQILRGYFSSARPATGRLLLNANVTHGVFRNSTVKLSEIFKNMGLNKLGVRGTKFAAYGKELSFANRWLAKARVFVICPGESRESSATITKSIAGLCMTSDGRGRNGESTLPDGKVPPTFSVPPEFKFSSPGFTSFRLDRPKDPASAKLLLPTGLEYGEFCTVADYCKAMQKNPQLIIVVLPHTKAELYNRVKVLGYVEHGIPTLCMQRSKISGDRLLQYWMSVGVKLNLKMGGLNHQLKGDPIPLLKAGDTMVVGYDVTHPTNLAPGAGKNAPSLVGLVARMLDKELVNGFKTRLALWRKHNAIRLPKNLVIFRGGVSEGQFAQVIHHELPNIRQACAETYGKDTPRISLIFSVKRHQTRFYPTSPEGIHKFSHSPKDGTVVDRGVTNAKTWDFFVQAHASLKGTAHPAHYTVLLDEIFRKNYGVKAAHERERLTYYMCFQYGRATKAVSICPPAYYADLVCTRARAHNQRLFEESDTESVLALDGVSLRFDVPFVNCDADIFTIFCPEGIIKAFRDVLAGLDRSRIRHVALEEEFLESLKPMSGHLPKGYHQKQNNAWKLDDTATVDSLQSNSSDLTDVLWSFSLPTELCLMIWERVPQPRRLVGIISNPSKRPSNTFIAQPRHLQAPFPPLHACRESRAVWLRRYSATPQHLTGTRGGISLRFEVPFVDYDADIFTLFRPLPHPDVPPDSDDDESLFDPFAGLNRARIRNVAVGEEAEMVGFSAVALGIRSLPNLEVLWILSYGPWPGLHHQGGSGADYEITPEGSLQMECGILDVPERAVAEHRLFGGPERFKHLHFAPRPHVRPLRCFRKMLQAWLWHAENSTLALTGDVGRQDLFVFEDFVLGGETGVGSDPSARCPLTGISGCGPSGHTLGEMTAWVLTFKVRHIMLYIKSGWVQEGIFDSD</sequence>
<evidence type="ECO:0000259" key="2">
    <source>
        <dbReference type="PROSITE" id="PS50822"/>
    </source>
</evidence>
<comment type="caution">
    <text evidence="3">The sequence shown here is derived from an EMBL/GenBank/DDBJ whole genome shotgun (WGS) entry which is preliminary data.</text>
</comment>
<feature type="domain" description="Piwi" evidence="2">
    <location>
        <begin position="413"/>
        <end position="708"/>
    </location>
</feature>
<dbReference type="AlphaFoldDB" id="A0AA40CXG5"/>